<dbReference type="EMBL" id="JAFBEE010000009">
    <property type="protein sequence ID" value="MBM7615092.1"/>
    <property type="molecule type" value="Genomic_DNA"/>
</dbReference>
<dbReference type="InterPro" id="IPR010787">
    <property type="entry name" value="DUF1385"/>
</dbReference>
<dbReference type="RefSeq" id="WP_204401912.1">
    <property type="nucleotide sequence ID" value="NZ_JAFBEE010000009.1"/>
</dbReference>
<feature type="transmembrane region" description="Helical" evidence="1">
    <location>
        <begin position="218"/>
        <end position="239"/>
    </location>
</feature>
<dbReference type="Pfam" id="PF07136">
    <property type="entry name" value="DUF1385"/>
    <property type="match status" value="1"/>
</dbReference>
<keyword evidence="1" id="KW-0472">Membrane</keyword>
<name>A0ABS2NQM0_9FIRM</name>
<dbReference type="PANTHER" id="PTHR42867:SF1">
    <property type="entry name" value="MEMBRANE PROTEIN-RELATED"/>
    <property type="match status" value="1"/>
</dbReference>
<feature type="transmembrane region" description="Helical" evidence="1">
    <location>
        <begin position="115"/>
        <end position="140"/>
    </location>
</feature>
<dbReference type="PANTHER" id="PTHR42867">
    <property type="entry name" value="MEMBRANE PROTEIN-RELATED"/>
    <property type="match status" value="1"/>
</dbReference>
<evidence type="ECO:0000313" key="2">
    <source>
        <dbReference type="EMBL" id="MBM7615092.1"/>
    </source>
</evidence>
<dbReference type="Proteomes" id="UP001314796">
    <property type="component" value="Unassembled WGS sequence"/>
</dbReference>
<keyword evidence="3" id="KW-1185">Reference proteome</keyword>
<evidence type="ECO:0000313" key="3">
    <source>
        <dbReference type="Proteomes" id="UP001314796"/>
    </source>
</evidence>
<keyword evidence="1" id="KW-1133">Transmembrane helix</keyword>
<feature type="transmembrane region" description="Helical" evidence="1">
    <location>
        <begin position="152"/>
        <end position="172"/>
    </location>
</feature>
<organism evidence="2 3">
    <name type="scientific">Alkaliphilus hydrothermalis</name>
    <dbReference type="NCBI Taxonomy" id="1482730"/>
    <lineage>
        <taxon>Bacteria</taxon>
        <taxon>Bacillati</taxon>
        <taxon>Bacillota</taxon>
        <taxon>Clostridia</taxon>
        <taxon>Peptostreptococcales</taxon>
        <taxon>Natronincolaceae</taxon>
        <taxon>Alkaliphilus</taxon>
    </lineage>
</organism>
<sequence>MGKTNQKEARPTSIGGQALIEGVMMKGPREVAIAVRRPDNTIAVKKEPVSGLTKKLKLEKIPFIRGAVALVDSMVLGVRSLTYSAEVVEEGFKDEEPDKFDLFLQKIFKDKANDVMLYTSVFLAILMSVGIFILGPTFLVSLFSRFITDNTVVLNLIEGFVRLAIFTIYIVLVSKLEDMRRVFQYHGAEHKAIYCYENGEELTVENTKKYTTLHPRCGTSFLFIVMMVSMLAFSVMGWSSLLVRVVSRLVLLPLVAGISYEIIRLAGKSTSPLMAVVNYPGMMMQRLTTIEPDDQQIEVALEALKNVLVENKEEADW</sequence>
<comment type="caution">
    <text evidence="2">The sequence shown here is derived from an EMBL/GenBank/DDBJ whole genome shotgun (WGS) entry which is preliminary data.</text>
</comment>
<reference evidence="2 3" key="1">
    <citation type="submission" date="2021-01" db="EMBL/GenBank/DDBJ databases">
        <title>Genomic Encyclopedia of Type Strains, Phase IV (KMG-IV): sequencing the most valuable type-strain genomes for metagenomic binning, comparative biology and taxonomic classification.</title>
        <authorList>
            <person name="Goeker M."/>
        </authorList>
    </citation>
    <scope>NUCLEOTIDE SEQUENCE [LARGE SCALE GENOMIC DNA]</scope>
    <source>
        <strain evidence="2 3">DSM 25890</strain>
    </source>
</reference>
<gene>
    <name evidence="2" type="ORF">JOC73_001654</name>
</gene>
<keyword evidence="1" id="KW-0812">Transmembrane</keyword>
<protein>
    <submittedName>
        <fullName evidence="2">Uncharacterized protein YqhQ</fullName>
    </submittedName>
</protein>
<accession>A0ABS2NQM0</accession>
<evidence type="ECO:0000256" key="1">
    <source>
        <dbReference type="SAM" id="Phobius"/>
    </source>
</evidence>
<proteinExistence type="predicted"/>